<dbReference type="SUPFAM" id="SSF51197">
    <property type="entry name" value="Clavaminate synthase-like"/>
    <property type="match status" value="1"/>
</dbReference>
<comment type="similarity">
    <text evidence="3">Belongs to the methyltransferase superfamily. LCMT family.</text>
</comment>
<comment type="pathway">
    <text evidence="2">tRNA modification; wybutosine-tRNA(Phe) biosynthesis.</text>
</comment>
<accession>A0A6G1HCD0</accession>
<evidence type="ECO:0000256" key="14">
    <source>
        <dbReference type="ARBA" id="ARBA00030847"/>
    </source>
</evidence>
<dbReference type="InterPro" id="IPR003347">
    <property type="entry name" value="JmjC_dom"/>
</dbReference>
<dbReference type="InterPro" id="IPR041667">
    <property type="entry name" value="Cupin_8"/>
</dbReference>
<proteinExistence type="inferred from homology"/>
<reference evidence="17" key="1">
    <citation type="journal article" date="2020" name="Stud. Mycol.">
        <title>101 Dothideomycetes genomes: a test case for predicting lifestyles and emergence of pathogens.</title>
        <authorList>
            <person name="Haridas S."/>
            <person name="Albert R."/>
            <person name="Binder M."/>
            <person name="Bloem J."/>
            <person name="Labutti K."/>
            <person name="Salamov A."/>
            <person name="Andreopoulos B."/>
            <person name="Baker S."/>
            <person name="Barry K."/>
            <person name="Bills G."/>
            <person name="Bluhm B."/>
            <person name="Cannon C."/>
            <person name="Castanera R."/>
            <person name="Culley D."/>
            <person name="Daum C."/>
            <person name="Ezra D."/>
            <person name="Gonzalez J."/>
            <person name="Henrissat B."/>
            <person name="Kuo A."/>
            <person name="Liang C."/>
            <person name="Lipzen A."/>
            <person name="Lutzoni F."/>
            <person name="Magnuson J."/>
            <person name="Mondo S."/>
            <person name="Nolan M."/>
            <person name="Ohm R."/>
            <person name="Pangilinan J."/>
            <person name="Park H.-J."/>
            <person name="Ramirez L."/>
            <person name="Alfaro M."/>
            <person name="Sun H."/>
            <person name="Tritt A."/>
            <person name="Yoshinaga Y."/>
            <person name="Zwiers L.-H."/>
            <person name="Turgeon B."/>
            <person name="Goodwin S."/>
            <person name="Spatafora J."/>
            <person name="Crous P."/>
            <person name="Grigoriev I."/>
        </authorList>
    </citation>
    <scope>NUCLEOTIDE SEQUENCE</scope>
    <source>
        <strain evidence="17">CBS 113979</strain>
    </source>
</reference>
<dbReference type="Proteomes" id="UP000800041">
    <property type="component" value="Unassembled WGS sequence"/>
</dbReference>
<dbReference type="SUPFAM" id="SSF50965">
    <property type="entry name" value="Galactose oxidase, central domain"/>
    <property type="match status" value="1"/>
</dbReference>
<evidence type="ECO:0000256" key="12">
    <source>
        <dbReference type="ARBA" id="ARBA00029750"/>
    </source>
</evidence>
<evidence type="ECO:0000313" key="17">
    <source>
        <dbReference type="EMBL" id="KAF1990871.1"/>
    </source>
</evidence>
<dbReference type="EC" id="2.1.1.290" evidence="5"/>
<dbReference type="InterPro" id="IPR029063">
    <property type="entry name" value="SAM-dependent_MTases_sf"/>
</dbReference>
<dbReference type="SMART" id="SM00558">
    <property type="entry name" value="JmjC"/>
    <property type="match status" value="1"/>
</dbReference>
<name>A0A6G1HCD0_9PEZI</name>
<evidence type="ECO:0000256" key="7">
    <source>
        <dbReference type="ARBA" id="ARBA00022603"/>
    </source>
</evidence>
<dbReference type="PROSITE" id="PS51184">
    <property type="entry name" value="JMJC"/>
    <property type="match status" value="1"/>
</dbReference>
<dbReference type="Gene3D" id="2.120.10.80">
    <property type="entry name" value="Kelch-type beta propeller"/>
    <property type="match status" value="1"/>
</dbReference>
<sequence length="1090" mass="122400">MGSRTTPKPLSRRQKADESIIGTNSYSIVSKRSVEKLYYPSEPAFLKSFVSKFKRRAPLINRGYWLRMRAIEHVVSNFIQVAEPADEKRRKVVVNLGCGYDILPFRTLWQQEQLGSQSASDDVIFVDVDYPQLMKRKVEIVRNNDILYSRLSNPVYWPSNEPESTPEPVGGHAVMLRSKNYIAIGCDLRELSTLKKLLQREMDIDDASFLFTAEVSIAYMSVEAADKVIHWASTFKASTFCLLEQFLPDGPDHPFARTMLDHFGKQTPLKCLYAYPQLEDQRLRSLTNGFTSAEVLDLWSFWLDQATIPRSEKLQLNDVEPFDEWEELALFGGHYFVLVATNHSTSTKYLPDIQSVTIEESQISFDVVHEQGALRRFGAILVDGIPNNNSGAQPVVPNMVKYHGGVTPENKHTGFDMYSRDPKIQIGIPFPEEIMCHTITRFGENRVLLAGGRTSPTKASSRCWVLRHGEWMPTADLIPARYRHCAVPVQIGAQQGVLVFGGKTGSGEVLSHWQLWTEKHGWSNLERTLRMNRPEARFGAAMMADGHSYNETSGYLMGGMDAIGHIHEDIWMWELSIEQGRLQLSCREHTHIGGPWTLSYLGARHARFGATLLDSSIGLLLIGGVVSGPLLRQHEEICLFRAPLTFCGISLSFKPGHRPLLVGFGSAAVDGNVFLIGGGAVCFSFGAFWNTSFSMISATETPQKSAPFWRLRRSKSLDIPAPDTRHPQDFDIPLPIERESGESRSDFQLETAAVSRLTVTSEDEFRVMVETREPEIIEEVTLGPCTELWTSSYLTEKLGHERPISIHSCSSLYMNFQTRNYTFKTEPFGDFMTRASKGEHVYLRALSVDKPYTTPANLTDDLPTIAEDFVLPSSFQQASDNQHSSVLRISGAVTMWLHYDVMSNVLCQIRGSKKIILFPPSDVKRLQYLPGQTTSELNVFLDHQTLGGTHPVEAILEPGQVLFIPSCWSHVTAPEGEEMSVAVNVFFKDLQTGYAAGKDVYGNRDLSLYQDGRRDIERIIKAHSDEPPEEAKERIERIATVLEGTAALAADDKAQKEVTRILRSGADVPTDIRQFYLDRLAADLRGGLID</sequence>
<dbReference type="Gene3D" id="2.60.120.650">
    <property type="entry name" value="Cupin"/>
    <property type="match status" value="1"/>
</dbReference>
<protein>
    <recommendedName>
        <fullName evidence="6">tRNA wybutosine-synthesizing protein 4</fullName>
        <ecNumber evidence="5">2.1.1.290</ecNumber>
        <ecNumber evidence="4">2.3.1.231</ecNumber>
    </recommendedName>
    <alternativeName>
        <fullName evidence="13">Leucine carboxyl methyltransferase 2</fullName>
    </alternativeName>
    <alternativeName>
        <fullName evidence="14">tRNA(Phe) (7-(3-amino-3-(methoxycarbonyl)propyl)wyosine(37)-N)-methoxycarbonyltransferase</fullName>
    </alternativeName>
    <alternativeName>
        <fullName evidence="12">tRNA(Phe) (7-(3-amino-3-carboxypropyl)wyosine(37)-O)-methyltransferase</fullName>
    </alternativeName>
</protein>
<comment type="function">
    <text evidence="11">Probable S-adenosyl-L-methionine-dependent methyltransferase that acts as a component of the wybutosine biosynthesis pathway. Wybutosine is a hyper modified guanosine with a tricyclic base found at the 3'-position adjacent to the anticodon of eukaryotic phenylalanine tRNA. May methylate the carboxyl group of leucine residues to form alpha-leucine ester residues.</text>
</comment>
<keyword evidence="10" id="KW-0819">tRNA processing</keyword>
<dbReference type="OrthoDB" id="47172at2759"/>
<comment type="catalytic activity">
    <reaction evidence="1">
        <text>7-[(3S)-3-amino-3-carboxypropyl]wyosine(37) in tRNA(Phe) + S-adenosyl-L-methionine = 7-[(3S)-(3-amino-3-methoxycarbonyl)propyl]wyosine(37) in tRNA(Phe) + S-adenosyl-L-homocysteine</text>
        <dbReference type="Rhea" id="RHEA:36903"/>
        <dbReference type="Rhea" id="RHEA-COMP:10379"/>
        <dbReference type="Rhea" id="RHEA-COMP:11844"/>
        <dbReference type="ChEBI" id="CHEBI:57856"/>
        <dbReference type="ChEBI" id="CHEBI:59789"/>
        <dbReference type="ChEBI" id="CHEBI:73543"/>
        <dbReference type="ChEBI" id="CHEBI:74275"/>
        <dbReference type="EC" id="2.1.1.290"/>
    </reaction>
</comment>
<evidence type="ECO:0000256" key="10">
    <source>
        <dbReference type="ARBA" id="ARBA00022694"/>
    </source>
</evidence>
<evidence type="ECO:0000256" key="5">
    <source>
        <dbReference type="ARBA" id="ARBA00012779"/>
    </source>
</evidence>
<evidence type="ECO:0000256" key="9">
    <source>
        <dbReference type="ARBA" id="ARBA00022691"/>
    </source>
</evidence>
<evidence type="ECO:0000256" key="11">
    <source>
        <dbReference type="ARBA" id="ARBA00025588"/>
    </source>
</evidence>
<dbReference type="UniPathway" id="UPA00375"/>
<evidence type="ECO:0000256" key="3">
    <source>
        <dbReference type="ARBA" id="ARBA00010703"/>
    </source>
</evidence>
<dbReference type="AlphaFoldDB" id="A0A6G1HCD0"/>
<evidence type="ECO:0000256" key="4">
    <source>
        <dbReference type="ARBA" id="ARBA00012155"/>
    </source>
</evidence>
<evidence type="ECO:0000256" key="13">
    <source>
        <dbReference type="ARBA" id="ARBA00030231"/>
    </source>
</evidence>
<dbReference type="PANTHER" id="PTHR46529">
    <property type="entry name" value="TRNA WYBUTOSINE-SYNTHESIZING PROTEIN 4"/>
    <property type="match status" value="1"/>
</dbReference>
<evidence type="ECO:0000313" key="18">
    <source>
        <dbReference type="Proteomes" id="UP000800041"/>
    </source>
</evidence>
<keyword evidence="9" id="KW-0949">S-adenosyl-L-methionine</keyword>
<dbReference type="PANTHER" id="PTHR46529:SF1">
    <property type="entry name" value="TRNA WYBUTOSINE-SYNTHESIZING PROTEIN 4"/>
    <property type="match status" value="1"/>
</dbReference>
<evidence type="ECO:0000256" key="6">
    <source>
        <dbReference type="ARBA" id="ARBA00018045"/>
    </source>
</evidence>
<keyword evidence="7" id="KW-0489">Methyltransferase</keyword>
<evidence type="ECO:0000256" key="15">
    <source>
        <dbReference type="ARBA" id="ARBA00049250"/>
    </source>
</evidence>
<dbReference type="InterPro" id="IPR007213">
    <property type="entry name" value="Ppm1/Ppm2/Tcmp"/>
</dbReference>
<gene>
    <name evidence="17" type="ORF">K402DRAFT_324173</name>
</gene>
<dbReference type="Pfam" id="PF04072">
    <property type="entry name" value="LCM"/>
    <property type="match status" value="1"/>
</dbReference>
<dbReference type="EC" id="2.3.1.231" evidence="4"/>
<organism evidence="17 18">
    <name type="scientific">Aulographum hederae CBS 113979</name>
    <dbReference type="NCBI Taxonomy" id="1176131"/>
    <lineage>
        <taxon>Eukaryota</taxon>
        <taxon>Fungi</taxon>
        <taxon>Dikarya</taxon>
        <taxon>Ascomycota</taxon>
        <taxon>Pezizomycotina</taxon>
        <taxon>Dothideomycetes</taxon>
        <taxon>Pleosporomycetidae</taxon>
        <taxon>Aulographales</taxon>
        <taxon>Aulographaceae</taxon>
    </lineage>
</organism>
<dbReference type="GO" id="GO:0008175">
    <property type="term" value="F:tRNA methyltransferase activity"/>
    <property type="evidence" value="ECO:0007669"/>
    <property type="project" value="TreeGrafter"/>
</dbReference>
<keyword evidence="18" id="KW-1185">Reference proteome</keyword>
<keyword evidence="8" id="KW-0808">Transferase</keyword>
<dbReference type="SUPFAM" id="SSF53335">
    <property type="entry name" value="S-adenosyl-L-methionine-dependent methyltransferases"/>
    <property type="match status" value="1"/>
</dbReference>
<evidence type="ECO:0000256" key="2">
    <source>
        <dbReference type="ARBA" id="ARBA00004797"/>
    </source>
</evidence>
<dbReference type="GO" id="GO:0031591">
    <property type="term" value="P:wybutosine biosynthetic process"/>
    <property type="evidence" value="ECO:0007669"/>
    <property type="project" value="TreeGrafter"/>
</dbReference>
<dbReference type="EMBL" id="ML977141">
    <property type="protein sequence ID" value="KAF1990871.1"/>
    <property type="molecule type" value="Genomic_DNA"/>
</dbReference>
<dbReference type="Pfam" id="PF13418">
    <property type="entry name" value="Beta-prop_TYW4"/>
    <property type="match status" value="1"/>
</dbReference>
<dbReference type="InterPro" id="IPR011043">
    <property type="entry name" value="Gal_Oxase/kelch_b-propeller"/>
</dbReference>
<dbReference type="GO" id="GO:0030488">
    <property type="term" value="P:tRNA methylation"/>
    <property type="evidence" value="ECO:0007669"/>
    <property type="project" value="TreeGrafter"/>
</dbReference>
<dbReference type="Gene3D" id="3.40.50.150">
    <property type="entry name" value="Vaccinia Virus protein VP39"/>
    <property type="match status" value="1"/>
</dbReference>
<evidence type="ECO:0000259" key="16">
    <source>
        <dbReference type="PROSITE" id="PS51184"/>
    </source>
</evidence>
<comment type="catalytic activity">
    <reaction evidence="15">
        <text>7-[(3S)-(3-amino-3-methoxycarbonyl)propyl]wyosine(37) in tRNA(Phe) + S-adenosyl-L-methionine + CO2 = wybutosine(37) in tRNA(Phe) + S-adenosyl-L-homocysteine + 2 H(+)</text>
        <dbReference type="Rhea" id="RHEA:37119"/>
        <dbReference type="Rhea" id="RHEA-COMP:11844"/>
        <dbReference type="Rhea" id="RHEA-COMP:11847"/>
        <dbReference type="ChEBI" id="CHEBI:15378"/>
        <dbReference type="ChEBI" id="CHEBI:16526"/>
        <dbReference type="ChEBI" id="CHEBI:57856"/>
        <dbReference type="ChEBI" id="CHEBI:59789"/>
        <dbReference type="ChEBI" id="CHEBI:73544"/>
        <dbReference type="ChEBI" id="CHEBI:74275"/>
        <dbReference type="EC" id="2.3.1.231"/>
    </reaction>
</comment>
<dbReference type="Pfam" id="PF13621">
    <property type="entry name" value="Cupin_8"/>
    <property type="match status" value="1"/>
</dbReference>
<evidence type="ECO:0000256" key="1">
    <source>
        <dbReference type="ARBA" id="ARBA00001806"/>
    </source>
</evidence>
<evidence type="ECO:0000256" key="8">
    <source>
        <dbReference type="ARBA" id="ARBA00022679"/>
    </source>
</evidence>
<feature type="domain" description="JmjC" evidence="16">
    <location>
        <begin position="851"/>
        <end position="1004"/>
    </location>
</feature>
<dbReference type="InterPro" id="IPR015915">
    <property type="entry name" value="Kelch-typ_b-propeller"/>
</dbReference>